<feature type="region of interest" description="Disordered" evidence="4">
    <location>
        <begin position="1"/>
        <end position="47"/>
    </location>
</feature>
<dbReference type="Pfam" id="PF00856">
    <property type="entry name" value="SET"/>
    <property type="match status" value="1"/>
</dbReference>
<dbReference type="SMART" id="SM00466">
    <property type="entry name" value="SRA"/>
    <property type="match status" value="1"/>
</dbReference>
<dbReference type="SMART" id="SM00468">
    <property type="entry name" value="PreSET"/>
    <property type="match status" value="1"/>
</dbReference>
<dbReference type="EMBL" id="JAAWWB010000028">
    <property type="protein sequence ID" value="KAG6748592.1"/>
    <property type="molecule type" value="Genomic_DNA"/>
</dbReference>
<evidence type="ECO:0000313" key="10">
    <source>
        <dbReference type="Proteomes" id="UP000886885"/>
    </source>
</evidence>
<dbReference type="Pfam" id="PF02182">
    <property type="entry name" value="SAD_SRA"/>
    <property type="match status" value="1"/>
</dbReference>
<evidence type="ECO:0000259" key="8">
    <source>
        <dbReference type="PROSITE" id="PS51015"/>
    </source>
</evidence>
<evidence type="ECO:0000256" key="2">
    <source>
        <dbReference type="ARBA" id="ARBA00023328"/>
    </source>
</evidence>
<dbReference type="GO" id="GO:0000775">
    <property type="term" value="C:chromosome, centromeric region"/>
    <property type="evidence" value="ECO:0007669"/>
    <property type="project" value="UniProtKB-SubCell"/>
</dbReference>
<evidence type="ECO:0000259" key="6">
    <source>
        <dbReference type="PROSITE" id="PS50867"/>
    </source>
</evidence>
<dbReference type="GO" id="GO:0008270">
    <property type="term" value="F:zinc ion binding"/>
    <property type="evidence" value="ECO:0007669"/>
    <property type="project" value="InterPro"/>
</dbReference>
<evidence type="ECO:0000256" key="4">
    <source>
        <dbReference type="SAM" id="MobiDB-lite"/>
    </source>
</evidence>
<dbReference type="InterPro" id="IPR003105">
    <property type="entry name" value="SRA_YDG"/>
</dbReference>
<keyword evidence="10" id="KW-1185">Reference proteome</keyword>
<dbReference type="Proteomes" id="UP000886885">
    <property type="component" value="Chromosome 14D"/>
</dbReference>
<protein>
    <recommendedName>
        <fullName evidence="11">Histone-lysine N-methyltransferase, H3 lysine-9 specific SUVH4</fullName>
    </recommendedName>
</protein>
<evidence type="ECO:0000256" key="3">
    <source>
        <dbReference type="PROSITE-ProRule" id="PRU00358"/>
    </source>
</evidence>
<keyword evidence="2" id="KW-0137">Centromere</keyword>
<dbReference type="PROSITE" id="PS51575">
    <property type="entry name" value="SAM_MT43_SUVAR39_2"/>
    <property type="match status" value="1"/>
</dbReference>
<evidence type="ECO:0000313" key="9">
    <source>
        <dbReference type="EMBL" id="KAG6748592.1"/>
    </source>
</evidence>
<evidence type="ECO:0008006" key="11">
    <source>
        <dbReference type="Google" id="ProtNLM"/>
    </source>
</evidence>
<feature type="domain" description="YDG" evidence="8">
    <location>
        <begin position="313"/>
        <end position="490"/>
    </location>
</feature>
<dbReference type="InterPro" id="IPR007728">
    <property type="entry name" value="Pre-SET_dom"/>
</dbReference>
<dbReference type="GO" id="GO:0042054">
    <property type="term" value="F:histone methyltransferase activity"/>
    <property type="evidence" value="ECO:0007669"/>
    <property type="project" value="InterPro"/>
</dbReference>
<dbReference type="PANTHER" id="PTHR45660:SF94">
    <property type="entry name" value="HISTONE-LYSINE N-METHYLTRANSFERASE, H3 LYSINE-9 SPECIFIC SUVH4"/>
    <property type="match status" value="1"/>
</dbReference>
<gene>
    <name evidence="9" type="ORF">POTOM_048521</name>
</gene>
<sequence length="920" mass="103591">MVEQCVSNGPKRKEVAKNGKKEKQKTEETETQRRTSDRIKSKQREEKERLVRKRVQILDEQEEKGNLRKRPNANVTEEEEVVMAEKLLNQVLGSTEKQKEVTLSDAGCVGNVVTEKSATVKVKDTLRLFNKFYLQLVQEEELRCAKAKVDKNVSKGSKKTSKGSKNSVDKSKFVKLHKPFLNLHFASNHPRNYIVMPLECLEMKHYCLGSSHHAISMPLDAMVEDLDEDGIILLEEMTVTGLMEAGLSVRCSFIQTASCADYLGVGGNKARVPVEEKENTAEDDKKKAKRPDLKAISKMMEANAIMYPEKTIGDLPGINVGHRFYSRAEMVAVGFHSHWLNGIDYMGQFYKKGMEDSSSPHGKELMWQPFFLQNLQVYHNYMFPLAIAIVISGMYEDDLDNAEDVIYTGQGGHDLTGNKRQIRDQKLERGNLALKNCVEQCVPVRVVRGHECASSYCGKVYTYDGLYKVVQYWAEKGLSGFTVFKYRLRRLEGQPLLTTNQVQFSYGRVPQFVAEIRGLVCEDISGGQEDVPIPATNLVDDPPVVPSGKLNSYICYTYYKSLQISKNVKFPTNVSGCNCKGTCVDPRTCACAKLNGSDFPLIEARAVVFECGPGCGCGLGCVNRTSQRGIKHRLEVFRTPKKGWAVRSWDFLPAGAPVCEYIGVLMRTEDTDHFCENNYIFDIDCLQTMRGLDGRELLANIYMETIDCNEMVYTNMVRHFEYLSQIGNVIYKIVSPLYWTISKYLVTDPPFTVFGANVEYIQRRLGDVSVPAINNFDGDDKKSESVPEFCIDAGSTGNIARFINHSCEPNLFVQCVLSSHHDVKLARVMLFAADNIPPMQDNFKTRVEYGCDWNWDTKHTAISPSCDIGQNIGYVVLVLLVVSELTYDYGYALDSVSGPDGKIIQMPCYCGAADCRKRLF</sequence>
<comment type="caution">
    <text evidence="9">The sequence shown here is derived from an EMBL/GenBank/DDBJ whole genome shotgun (WGS) entry which is preliminary data.</text>
</comment>
<dbReference type="PROSITE" id="PS51015">
    <property type="entry name" value="YDG"/>
    <property type="match status" value="1"/>
</dbReference>
<comment type="subcellular location">
    <subcellularLocation>
        <location evidence="1">Chromosome</location>
        <location evidence="1">Centromere</location>
    </subcellularLocation>
    <subcellularLocation>
        <location evidence="3">Nucleus</location>
    </subcellularLocation>
</comment>
<dbReference type="GO" id="GO:0005634">
    <property type="term" value="C:nucleus"/>
    <property type="evidence" value="ECO:0007669"/>
    <property type="project" value="UniProtKB-SubCell"/>
</dbReference>
<accession>A0A8X7YGP1</accession>
<dbReference type="GO" id="GO:0003690">
    <property type="term" value="F:double-stranded DNA binding"/>
    <property type="evidence" value="ECO:0007669"/>
    <property type="project" value="TreeGrafter"/>
</dbReference>
<name>A0A8X7YGP1_POPTO</name>
<dbReference type="AlphaFoldDB" id="A0A8X7YGP1"/>
<evidence type="ECO:0000259" key="5">
    <source>
        <dbReference type="PROSITE" id="PS50280"/>
    </source>
</evidence>
<reference evidence="9" key="1">
    <citation type="journal article" date="2020" name="bioRxiv">
        <title>Hybrid origin of Populus tomentosa Carr. identified through genome sequencing and phylogenomic analysis.</title>
        <authorList>
            <person name="An X."/>
            <person name="Gao K."/>
            <person name="Chen Z."/>
            <person name="Li J."/>
            <person name="Yang X."/>
            <person name="Yang X."/>
            <person name="Zhou J."/>
            <person name="Guo T."/>
            <person name="Zhao T."/>
            <person name="Huang S."/>
            <person name="Miao D."/>
            <person name="Khan W.U."/>
            <person name="Rao P."/>
            <person name="Ye M."/>
            <person name="Lei B."/>
            <person name="Liao W."/>
            <person name="Wang J."/>
            <person name="Ji L."/>
            <person name="Li Y."/>
            <person name="Guo B."/>
            <person name="Mustafa N.S."/>
            <person name="Li S."/>
            <person name="Yun Q."/>
            <person name="Keller S.R."/>
            <person name="Mao J."/>
            <person name="Zhang R."/>
            <person name="Strauss S.H."/>
        </authorList>
    </citation>
    <scope>NUCLEOTIDE SEQUENCE</scope>
    <source>
        <strain evidence="9">GM15</strain>
        <tissue evidence="9">Leaf</tissue>
    </source>
</reference>
<keyword evidence="3" id="KW-0539">Nucleus</keyword>
<dbReference type="PROSITE" id="PS50867">
    <property type="entry name" value="PRE_SET"/>
    <property type="match status" value="1"/>
</dbReference>
<feature type="compositionally biased region" description="Basic and acidic residues" evidence="4">
    <location>
        <begin position="11"/>
        <end position="47"/>
    </location>
</feature>
<feature type="domain" description="SET" evidence="5">
    <location>
        <begin position="632"/>
        <end position="847"/>
    </location>
</feature>
<dbReference type="OrthoDB" id="5792673at2759"/>
<proteinExistence type="predicted"/>
<dbReference type="InterPro" id="IPR003616">
    <property type="entry name" value="Post-SET_dom"/>
</dbReference>
<feature type="domain" description="Post-SET" evidence="7">
    <location>
        <begin position="904"/>
        <end position="920"/>
    </location>
</feature>
<dbReference type="InterPro" id="IPR051357">
    <property type="entry name" value="H3K9_HMTase_SUVAR3-9"/>
</dbReference>
<dbReference type="PROSITE" id="PS50868">
    <property type="entry name" value="POST_SET"/>
    <property type="match status" value="1"/>
</dbReference>
<dbReference type="PANTHER" id="PTHR45660">
    <property type="entry name" value="HISTONE-LYSINE N-METHYLTRANSFERASE SETMAR"/>
    <property type="match status" value="1"/>
</dbReference>
<evidence type="ECO:0000256" key="1">
    <source>
        <dbReference type="ARBA" id="ARBA00004584"/>
    </source>
</evidence>
<dbReference type="InterPro" id="IPR025794">
    <property type="entry name" value="H3-K9-MeTrfase_plant"/>
</dbReference>
<organism evidence="9 10">
    <name type="scientific">Populus tomentosa</name>
    <name type="common">Chinese white poplar</name>
    <dbReference type="NCBI Taxonomy" id="118781"/>
    <lineage>
        <taxon>Eukaryota</taxon>
        <taxon>Viridiplantae</taxon>
        <taxon>Streptophyta</taxon>
        <taxon>Embryophyta</taxon>
        <taxon>Tracheophyta</taxon>
        <taxon>Spermatophyta</taxon>
        <taxon>Magnoliopsida</taxon>
        <taxon>eudicotyledons</taxon>
        <taxon>Gunneridae</taxon>
        <taxon>Pentapetalae</taxon>
        <taxon>rosids</taxon>
        <taxon>fabids</taxon>
        <taxon>Malpighiales</taxon>
        <taxon>Salicaceae</taxon>
        <taxon>Saliceae</taxon>
        <taxon>Populus</taxon>
    </lineage>
</organism>
<feature type="domain" description="Pre-SET" evidence="6">
    <location>
        <begin position="575"/>
        <end position="629"/>
    </location>
</feature>
<dbReference type="Pfam" id="PF05033">
    <property type="entry name" value="Pre-SET"/>
    <property type="match status" value="1"/>
</dbReference>
<dbReference type="SMART" id="SM00317">
    <property type="entry name" value="SET"/>
    <property type="match status" value="1"/>
</dbReference>
<evidence type="ECO:0000259" key="7">
    <source>
        <dbReference type="PROSITE" id="PS50868"/>
    </source>
</evidence>
<dbReference type="PROSITE" id="PS50280">
    <property type="entry name" value="SET"/>
    <property type="match status" value="1"/>
</dbReference>
<dbReference type="InterPro" id="IPR001214">
    <property type="entry name" value="SET_dom"/>
</dbReference>